<protein>
    <submittedName>
        <fullName evidence="2">Mucin desulfatase</fullName>
    </submittedName>
</protein>
<dbReference type="KEGG" id="osu:NT6N_01710"/>
<dbReference type="AlphaFoldDB" id="A0AAT9FGL5"/>
<accession>A0AAT9FGL5</accession>
<dbReference type="SUPFAM" id="SSF56112">
    <property type="entry name" value="Protein kinase-like (PK-like)"/>
    <property type="match status" value="1"/>
</dbReference>
<dbReference type="Pfam" id="PF01636">
    <property type="entry name" value="APH"/>
    <property type="match status" value="1"/>
</dbReference>
<evidence type="ECO:0000259" key="1">
    <source>
        <dbReference type="Pfam" id="PF01636"/>
    </source>
</evidence>
<evidence type="ECO:0000313" key="2">
    <source>
        <dbReference type="EMBL" id="BDS05131.1"/>
    </source>
</evidence>
<sequence>MRENTPSHSLNFTPYLTLFLPTMHNLAEVAGLFDMRADFVNGHPYGSGHINDTYCAYYDQAGQRVRYIHQRLSTEAFKKPIELMENVGRVTEHSLKQLLEDGNPEARRRTLTCVPSVNGTPHAIDAKGNCWRTYPFIERARTYDTIESEAQATEAARAFGEFQKLAATMPGEPLHETIPGFHNTKQRFEHLVTAIEADTENRANDVQKEIDWFMARQSEGSKVVDMLEAGEIPLRVTHNDTKLNNVMLDDVTGEGVCVIDLDTTMPGSAVYDFGDMVRTATSPVAEDEVDTSKITMRMHMFEALVKGYLASAGSFLTDKERSLLAFSGKLLTMECGTRFLTDYLKGDVYFKIHRDGHNLDRTRSQIALAESIEAQMPEMEALVAKYSK</sequence>
<feature type="domain" description="Aminoglycoside phosphotransferase" evidence="1">
    <location>
        <begin position="125"/>
        <end position="283"/>
    </location>
</feature>
<dbReference type="InterPro" id="IPR011009">
    <property type="entry name" value="Kinase-like_dom_sf"/>
</dbReference>
<proteinExistence type="predicted"/>
<organism evidence="2">
    <name type="scientific">Oceaniferula spumae</name>
    <dbReference type="NCBI Taxonomy" id="2979115"/>
    <lineage>
        <taxon>Bacteria</taxon>
        <taxon>Pseudomonadati</taxon>
        <taxon>Verrucomicrobiota</taxon>
        <taxon>Verrucomicrobiia</taxon>
        <taxon>Verrucomicrobiales</taxon>
        <taxon>Verrucomicrobiaceae</taxon>
        <taxon>Oceaniferula</taxon>
    </lineage>
</organism>
<dbReference type="EMBL" id="AP026866">
    <property type="protein sequence ID" value="BDS05131.1"/>
    <property type="molecule type" value="Genomic_DNA"/>
</dbReference>
<reference evidence="2" key="1">
    <citation type="submission" date="2024-07" db="EMBL/GenBank/DDBJ databases">
        <title>Complete genome sequence of Verrucomicrobiaceae bacterium NT6N.</title>
        <authorList>
            <person name="Huang C."/>
            <person name="Takami H."/>
            <person name="Hamasaki K."/>
        </authorList>
    </citation>
    <scope>NUCLEOTIDE SEQUENCE</scope>
    <source>
        <strain evidence="2">NT6N</strain>
    </source>
</reference>
<dbReference type="Gene3D" id="3.90.1200.10">
    <property type="match status" value="1"/>
</dbReference>
<gene>
    <name evidence="2" type="ORF">NT6N_01710</name>
</gene>
<dbReference type="InterPro" id="IPR002575">
    <property type="entry name" value="Aminoglycoside_PTrfase"/>
</dbReference>
<name>A0AAT9FGL5_9BACT</name>